<feature type="domain" description="Orc1-like AAA ATPase" evidence="1">
    <location>
        <begin position="10"/>
        <end position="165"/>
    </location>
</feature>
<dbReference type="PATRIC" id="fig|272123.3.peg.1179"/>
<evidence type="ECO:0000313" key="3">
    <source>
        <dbReference type="Proteomes" id="UP000010474"/>
    </source>
</evidence>
<keyword evidence="3" id="KW-1185">Reference proteome</keyword>
<dbReference type="AlphaFoldDB" id="K9ZE62"/>
<evidence type="ECO:0000313" key="2">
    <source>
        <dbReference type="EMBL" id="AFZ56650.1"/>
    </source>
</evidence>
<accession>K9ZE62</accession>
<gene>
    <name evidence="2" type="ordered locus">Anacy_1078</name>
</gene>
<reference evidence="3" key="1">
    <citation type="journal article" date="2013" name="Proc. Natl. Acad. Sci. U.S.A.">
        <title>Improving the coverage of the cyanobacterial phylum using diversity-driven genome sequencing.</title>
        <authorList>
            <person name="Shih P.M."/>
            <person name="Wu D."/>
            <person name="Latifi A."/>
            <person name="Axen S.D."/>
            <person name="Fewer D.P."/>
            <person name="Talla E."/>
            <person name="Calteau A."/>
            <person name="Cai F."/>
            <person name="Tandeau de Marsac N."/>
            <person name="Rippka R."/>
            <person name="Herdman M."/>
            <person name="Sivonen K."/>
            <person name="Coursin T."/>
            <person name="Laurent T."/>
            <person name="Goodwin L."/>
            <person name="Nolan M."/>
            <person name="Davenport K.W."/>
            <person name="Han C.S."/>
            <person name="Rubin E.M."/>
            <person name="Eisen J.A."/>
            <person name="Woyke T."/>
            <person name="Gugger M."/>
            <person name="Kerfeld C.A."/>
        </authorList>
    </citation>
    <scope>NUCLEOTIDE SEQUENCE [LARGE SCALE GENOMIC DNA]</scope>
    <source>
        <strain evidence="3">ATCC 27899 / PCC 7122</strain>
    </source>
</reference>
<dbReference type="RefSeq" id="WP_015213302.1">
    <property type="nucleotide sequence ID" value="NC_019771.1"/>
</dbReference>
<organism evidence="2 3">
    <name type="scientific">Anabaena cylindrica (strain ATCC 27899 / PCC 7122)</name>
    <dbReference type="NCBI Taxonomy" id="272123"/>
    <lineage>
        <taxon>Bacteria</taxon>
        <taxon>Bacillati</taxon>
        <taxon>Cyanobacteriota</taxon>
        <taxon>Cyanophyceae</taxon>
        <taxon>Nostocales</taxon>
        <taxon>Nostocaceae</taxon>
        <taxon>Anabaena</taxon>
    </lineage>
</organism>
<dbReference type="EMBL" id="CP003659">
    <property type="protein sequence ID" value="AFZ56650.1"/>
    <property type="molecule type" value="Genomic_DNA"/>
</dbReference>
<protein>
    <recommendedName>
        <fullName evidence="1">Orc1-like AAA ATPase domain-containing protein</fullName>
    </recommendedName>
</protein>
<dbReference type="InterPro" id="IPR027417">
    <property type="entry name" value="P-loop_NTPase"/>
</dbReference>
<dbReference type="SUPFAM" id="SSF52540">
    <property type="entry name" value="P-loop containing nucleoside triphosphate hydrolases"/>
    <property type="match status" value="1"/>
</dbReference>
<name>K9ZE62_ANACC</name>
<dbReference type="STRING" id="272123.Anacy_1078"/>
<dbReference type="InterPro" id="IPR041664">
    <property type="entry name" value="AAA_16"/>
</dbReference>
<dbReference type="OrthoDB" id="570462at2"/>
<evidence type="ECO:0000259" key="1">
    <source>
        <dbReference type="Pfam" id="PF13191"/>
    </source>
</evidence>
<dbReference type="KEGG" id="acy:Anacy_1078"/>
<dbReference type="Pfam" id="PF13191">
    <property type="entry name" value="AAA_16"/>
    <property type="match status" value="1"/>
</dbReference>
<dbReference type="Proteomes" id="UP000010474">
    <property type="component" value="Chromosome"/>
</dbReference>
<sequence length="254" mass="29034">MAKLRKLANRTKELEIFLKMAQGKHDCRIMLIEGESGMGKTSLLSRFRQQCPDEVKYVPFDCKGLDSIAAFLSEVVNDLGRAQFPTFVKQLRTFTQGSVDFSENDIAAEKISIAINGTNIDPQAQEHRLRQLHDAFFDDLERFEHQIVIALDTYQMANESLQNWIESIWLRTVERRLKKFVTVIAGQAIPNINNSVWGHECEHFKLTAIDDLTAWCEFCSDLPDHAIKPILIGFKGHPKNVHEMLLTVINSGQY</sequence>
<dbReference type="HOGENOM" id="CLU_1092558_0_0_3"/>
<dbReference type="eggNOG" id="COG1672">
    <property type="taxonomic scope" value="Bacteria"/>
</dbReference>
<proteinExistence type="predicted"/>
<dbReference type="Gene3D" id="3.40.50.300">
    <property type="entry name" value="P-loop containing nucleotide triphosphate hydrolases"/>
    <property type="match status" value="1"/>
</dbReference>